<evidence type="ECO:0000259" key="2">
    <source>
        <dbReference type="Pfam" id="PF10313"/>
    </source>
</evidence>
<reference evidence="3" key="1">
    <citation type="submission" date="2023-01" db="EMBL/GenBank/DDBJ databases">
        <title>The chitinases involved in constricting ring structure development in the nematode-trapping fungus Drechslerella dactyloides.</title>
        <authorList>
            <person name="Wang R."/>
            <person name="Zhang L."/>
            <person name="Tang P."/>
            <person name="Li S."/>
            <person name="Liang L."/>
        </authorList>
    </citation>
    <scope>NUCLEOTIDE SEQUENCE</scope>
    <source>
        <strain evidence="3">YMF1.00031</strain>
    </source>
</reference>
<feature type="domain" description="DUF2415" evidence="2">
    <location>
        <begin position="347"/>
        <end position="386"/>
    </location>
</feature>
<proteinExistence type="predicted"/>
<feature type="region of interest" description="Disordered" evidence="1">
    <location>
        <begin position="446"/>
        <end position="465"/>
    </location>
</feature>
<dbReference type="Pfam" id="PF10313">
    <property type="entry name" value="DUF2415"/>
    <property type="match status" value="1"/>
</dbReference>
<protein>
    <recommendedName>
        <fullName evidence="2">DUF2415 domain-containing protein</fullName>
    </recommendedName>
</protein>
<dbReference type="InterPro" id="IPR019417">
    <property type="entry name" value="DUF2415"/>
</dbReference>
<sequence length="704" mass="76360">MTVTDPYVSLSSLAGHWLAPLTALPVGDLWIPLTVVGANRPTTGSFVSQTAAPVFYDAPVPYKHWQLRSLLCSPLPNVLYYPVDARVYSLNTATKERKLITFLPFEPRCISAKYGWICTGGVENGQIAVIKLADGRTRSPADTSSTSIPDGPIDEFDGSGAEESQEAGADDRETETSWCQTEYIRLAELGGTIVNSITMYRPAKPKSTRDVVAIITNNDKTVRLFSLSKFRVITTLTLPFHTNHASVSPDRKYLVVVGDSSKVFFYNLATLTSESPPDFSWKLTSSPSYSGGDALISTDFSPCSKLCAVASQDGSICIFDTRLFSDNSDASPIVRVIPSSRPHTQAGAVRCVVFSPSPWDLLVWAEHTGRITITDTRQEFFTSQTIRVNAGGDNVQQMDLSGDPLYHGRPATFGSTDEAELAFAAEEQEIHDEMYAAAALDEDETALPTQPPTRPREGTSASSAGRNIYLPPLILFHDGQTYPLDASVHSPRYSASGAGGSTNTPTPTTNDASTSQTTSRSNNSTSSSLTLSRLQASSNALAQLEAQYQRLVAQLTTPPPRPPTSAPSNAGNENAESSSAAAAATATGPPLVPRRRYPTLASTGASTDTNADNILQFESRWYRARQRQWRLEYLRRRTREGGSATEGAENTINAIVRNRRGDGELDITGLTWSSDGMKLYVATTTGIIEYPVAARNVFPKFDFR</sequence>
<dbReference type="InterPro" id="IPR001680">
    <property type="entry name" value="WD40_rpt"/>
</dbReference>
<evidence type="ECO:0000256" key="1">
    <source>
        <dbReference type="SAM" id="MobiDB-lite"/>
    </source>
</evidence>
<dbReference type="InterPro" id="IPR015943">
    <property type="entry name" value="WD40/YVTN_repeat-like_dom_sf"/>
</dbReference>
<feature type="compositionally biased region" description="Low complexity" evidence="1">
    <location>
        <begin position="566"/>
        <end position="589"/>
    </location>
</feature>
<feature type="compositionally biased region" description="Low complexity" evidence="1">
    <location>
        <begin position="501"/>
        <end position="531"/>
    </location>
</feature>
<dbReference type="Pfam" id="PF00400">
    <property type="entry name" value="WD40"/>
    <property type="match status" value="1"/>
</dbReference>
<gene>
    <name evidence="3" type="ORF">Dda_6530</name>
</gene>
<dbReference type="Gene3D" id="2.130.10.10">
    <property type="entry name" value="YVTN repeat-like/Quinoprotein amine dehydrogenase"/>
    <property type="match status" value="1"/>
</dbReference>
<name>A0AAD6NJ04_DREDA</name>
<dbReference type="PANTHER" id="PTHR43991">
    <property type="entry name" value="WD REPEAT PROTEIN (AFU_ORTHOLOGUE AFUA_8G05640)-RELATED"/>
    <property type="match status" value="1"/>
</dbReference>
<organism evidence="3 4">
    <name type="scientific">Drechslerella dactyloides</name>
    <name type="common">Nematode-trapping fungus</name>
    <name type="synonym">Arthrobotrys dactyloides</name>
    <dbReference type="NCBI Taxonomy" id="74499"/>
    <lineage>
        <taxon>Eukaryota</taxon>
        <taxon>Fungi</taxon>
        <taxon>Dikarya</taxon>
        <taxon>Ascomycota</taxon>
        <taxon>Pezizomycotina</taxon>
        <taxon>Orbiliomycetes</taxon>
        <taxon>Orbiliales</taxon>
        <taxon>Orbiliaceae</taxon>
        <taxon>Drechslerella</taxon>
    </lineage>
</organism>
<dbReference type="SMART" id="SM00320">
    <property type="entry name" value="WD40"/>
    <property type="match status" value="3"/>
</dbReference>
<evidence type="ECO:0000313" key="3">
    <source>
        <dbReference type="EMBL" id="KAJ6258488.1"/>
    </source>
</evidence>
<feature type="region of interest" description="Disordered" evidence="1">
    <location>
        <begin position="487"/>
        <end position="531"/>
    </location>
</feature>
<evidence type="ECO:0000313" key="4">
    <source>
        <dbReference type="Proteomes" id="UP001221413"/>
    </source>
</evidence>
<dbReference type="EMBL" id="JAQGDS010000008">
    <property type="protein sequence ID" value="KAJ6258488.1"/>
    <property type="molecule type" value="Genomic_DNA"/>
</dbReference>
<comment type="caution">
    <text evidence="3">The sequence shown here is derived from an EMBL/GenBank/DDBJ whole genome shotgun (WGS) entry which is preliminary data.</text>
</comment>
<keyword evidence="4" id="KW-1185">Reference proteome</keyword>
<dbReference type="InterPro" id="IPR036322">
    <property type="entry name" value="WD40_repeat_dom_sf"/>
</dbReference>
<feature type="region of interest" description="Disordered" evidence="1">
    <location>
        <begin position="555"/>
        <end position="607"/>
    </location>
</feature>
<dbReference type="PANTHER" id="PTHR43991:SF9">
    <property type="entry name" value="DUF2415 DOMAIN-CONTAINING PROTEIN"/>
    <property type="match status" value="1"/>
</dbReference>
<dbReference type="AlphaFoldDB" id="A0AAD6NJ04"/>
<dbReference type="Proteomes" id="UP001221413">
    <property type="component" value="Unassembled WGS sequence"/>
</dbReference>
<accession>A0AAD6NJ04</accession>
<feature type="region of interest" description="Disordered" evidence="1">
    <location>
        <begin position="137"/>
        <end position="176"/>
    </location>
</feature>
<dbReference type="SUPFAM" id="SSF50978">
    <property type="entry name" value="WD40 repeat-like"/>
    <property type="match status" value="1"/>
</dbReference>